<dbReference type="AlphaFoldDB" id="A0AA39GP53"/>
<evidence type="ECO:0000313" key="5">
    <source>
        <dbReference type="Proteomes" id="UP001175261"/>
    </source>
</evidence>
<feature type="region of interest" description="Disordered" evidence="1">
    <location>
        <begin position="25"/>
        <end position="49"/>
    </location>
</feature>
<evidence type="ECO:0000259" key="3">
    <source>
        <dbReference type="Pfam" id="PF18142"/>
    </source>
</evidence>
<feature type="domain" description="SMODS and SLOG-associating 2TM effector" evidence="3">
    <location>
        <begin position="97"/>
        <end position="214"/>
    </location>
</feature>
<keyword evidence="2" id="KW-0472">Membrane</keyword>
<comment type="caution">
    <text evidence="4">The sequence shown here is derived from an EMBL/GenBank/DDBJ whole genome shotgun (WGS) entry which is preliminary data.</text>
</comment>
<evidence type="ECO:0000256" key="2">
    <source>
        <dbReference type="SAM" id="Phobius"/>
    </source>
</evidence>
<dbReference type="InterPro" id="IPR041622">
    <property type="entry name" value="SLATT_fungi"/>
</dbReference>
<sequence>MSSPDIKAKGKPMLPALSLLRNAQSAQASKDIEKRGSAVEEFEPPPSPRHRFLSGSEWTTFGHGVGGIKGGEGQDPVRPHGGGWPPRGMPRGLYKDVVVQKTKCFYLFHVSSIFRWTLLILQILIGATLTALGPSSVDNSLAITILGAANTVVAGLLALLHNSGLPDRFRYDMQEFERVEDHIRGILEGRLAPADEELDQLLAECFGMFSQAKETVSANMPPSYNSHKSSEPTKRQSGTGPLSSASSQDMSGHAPNGEKSFMT</sequence>
<evidence type="ECO:0000313" key="4">
    <source>
        <dbReference type="EMBL" id="KAK0390983.1"/>
    </source>
</evidence>
<feature type="transmembrane region" description="Helical" evidence="2">
    <location>
        <begin position="113"/>
        <end position="134"/>
    </location>
</feature>
<dbReference type="NCBIfam" id="NF033635">
    <property type="entry name" value="SLATT_fungal"/>
    <property type="match status" value="1"/>
</dbReference>
<keyword evidence="2" id="KW-0812">Transmembrane</keyword>
<keyword evidence="2" id="KW-1133">Transmembrane helix</keyword>
<feature type="compositionally biased region" description="Polar residues" evidence="1">
    <location>
        <begin position="235"/>
        <end position="250"/>
    </location>
</feature>
<gene>
    <name evidence="4" type="ORF">NLU13_0485</name>
</gene>
<protein>
    <recommendedName>
        <fullName evidence="3">SMODS and SLOG-associating 2TM effector domain-containing protein</fullName>
    </recommendedName>
</protein>
<accession>A0AA39GP53</accession>
<dbReference type="Pfam" id="PF18142">
    <property type="entry name" value="SLATT_fungal"/>
    <property type="match status" value="1"/>
</dbReference>
<organism evidence="4 5">
    <name type="scientific">Sarocladium strictum</name>
    <name type="common">Black bundle disease fungus</name>
    <name type="synonym">Acremonium strictum</name>
    <dbReference type="NCBI Taxonomy" id="5046"/>
    <lineage>
        <taxon>Eukaryota</taxon>
        <taxon>Fungi</taxon>
        <taxon>Dikarya</taxon>
        <taxon>Ascomycota</taxon>
        <taxon>Pezizomycotina</taxon>
        <taxon>Sordariomycetes</taxon>
        <taxon>Hypocreomycetidae</taxon>
        <taxon>Hypocreales</taxon>
        <taxon>Sarocladiaceae</taxon>
        <taxon>Sarocladium</taxon>
    </lineage>
</organism>
<dbReference type="PANTHER" id="PTHR38793">
    <property type="entry name" value="SLATT_FUNGAL DOMAIN-CONTAINING PROTEIN-RELATED"/>
    <property type="match status" value="1"/>
</dbReference>
<feature type="compositionally biased region" description="Polar residues" evidence="1">
    <location>
        <begin position="217"/>
        <end position="227"/>
    </location>
</feature>
<name>A0AA39GP53_SARSR</name>
<keyword evidence="5" id="KW-1185">Reference proteome</keyword>
<dbReference type="EMBL" id="JAPDFR010000001">
    <property type="protein sequence ID" value="KAK0390983.1"/>
    <property type="molecule type" value="Genomic_DNA"/>
</dbReference>
<reference evidence="4" key="1">
    <citation type="submission" date="2022-10" db="EMBL/GenBank/DDBJ databases">
        <title>Determination and structural analysis of whole genome sequence of Sarocladium strictum F4-1.</title>
        <authorList>
            <person name="Hu L."/>
            <person name="Jiang Y."/>
        </authorList>
    </citation>
    <scope>NUCLEOTIDE SEQUENCE</scope>
    <source>
        <strain evidence="4">F4-1</strain>
    </source>
</reference>
<dbReference type="PANTHER" id="PTHR38793:SF1">
    <property type="entry name" value="SMODS AND SLOG-ASSOCIATING 2TM EFFECTOR DOMAIN-CONTAINING PROTEIN"/>
    <property type="match status" value="1"/>
</dbReference>
<feature type="region of interest" description="Disordered" evidence="1">
    <location>
        <begin position="217"/>
        <end position="263"/>
    </location>
</feature>
<feature type="transmembrane region" description="Helical" evidence="2">
    <location>
        <begin position="140"/>
        <end position="160"/>
    </location>
</feature>
<evidence type="ECO:0000256" key="1">
    <source>
        <dbReference type="SAM" id="MobiDB-lite"/>
    </source>
</evidence>
<proteinExistence type="predicted"/>
<dbReference type="Proteomes" id="UP001175261">
    <property type="component" value="Unassembled WGS sequence"/>
</dbReference>